<organism evidence="1 2">
    <name type="scientific">Orenia marismortui</name>
    <dbReference type="NCBI Taxonomy" id="46469"/>
    <lineage>
        <taxon>Bacteria</taxon>
        <taxon>Bacillati</taxon>
        <taxon>Bacillota</taxon>
        <taxon>Clostridia</taxon>
        <taxon>Halanaerobiales</taxon>
        <taxon>Halobacteroidaceae</taxon>
        <taxon>Orenia</taxon>
    </lineage>
</organism>
<evidence type="ECO:0000313" key="1">
    <source>
        <dbReference type="EMBL" id="TDX51688.1"/>
    </source>
</evidence>
<gene>
    <name evidence="1" type="ORF">C7959_11184</name>
</gene>
<comment type="caution">
    <text evidence="1">The sequence shown here is derived from an EMBL/GenBank/DDBJ whole genome shotgun (WGS) entry which is preliminary data.</text>
</comment>
<name>A0A4R8H7Z1_9FIRM</name>
<evidence type="ECO:0000313" key="2">
    <source>
        <dbReference type="Proteomes" id="UP000295832"/>
    </source>
</evidence>
<proteinExistence type="predicted"/>
<dbReference type="Proteomes" id="UP000295832">
    <property type="component" value="Unassembled WGS sequence"/>
</dbReference>
<protein>
    <submittedName>
        <fullName evidence="1">Uncharacterized protein</fullName>
    </submittedName>
</protein>
<dbReference type="RefSeq" id="WP_134116542.1">
    <property type="nucleotide sequence ID" value="NZ_SOEG01000011.1"/>
</dbReference>
<dbReference type="STRING" id="926561.GCA_000379025_01315"/>
<dbReference type="EMBL" id="SOEG01000011">
    <property type="protein sequence ID" value="TDX51688.1"/>
    <property type="molecule type" value="Genomic_DNA"/>
</dbReference>
<reference evidence="1 2" key="1">
    <citation type="submission" date="2019-03" db="EMBL/GenBank/DDBJ databases">
        <title>Subsurface microbial communities from deep shales in Ohio and West Virginia, USA.</title>
        <authorList>
            <person name="Wrighton K."/>
        </authorList>
    </citation>
    <scope>NUCLEOTIDE SEQUENCE [LARGE SCALE GENOMIC DNA]</scope>
    <source>
        <strain evidence="1 2">MSL 6dP</strain>
    </source>
</reference>
<sequence>MKKSNIYLLITLFILIILIPKTMLASNFRKSEYDFREIKWGMNMKEVKKRESLEVCDEYKNKLIYITNIAHRRSGLVYKFNNQKLTTALYIFLEKHSNKSSYINDYQKLKYLLIKRYGTPLNSNKIWLNNNCSSKIKYGAALERGDLAFASIWETDKTKIFLLLFGANNDIELMIKYISKDYAYLIDKSYMEGL</sequence>
<accession>A0A4R8H7Z1</accession>
<keyword evidence="2" id="KW-1185">Reference proteome</keyword>
<dbReference type="AlphaFoldDB" id="A0A4R8H7Z1"/>